<accession>A0A1Y0LNQ6</accession>
<dbReference type="GO" id="GO:0003700">
    <property type="term" value="F:DNA-binding transcription factor activity"/>
    <property type="evidence" value="ECO:0007669"/>
    <property type="project" value="InterPro"/>
</dbReference>
<proteinExistence type="predicted"/>
<feature type="domain" description="HTH araC/xylS-type" evidence="4">
    <location>
        <begin position="103"/>
        <end position="203"/>
    </location>
</feature>
<dbReference type="InterPro" id="IPR032783">
    <property type="entry name" value="AraC_lig"/>
</dbReference>
<dbReference type="SUPFAM" id="SSF46689">
    <property type="entry name" value="Homeodomain-like"/>
    <property type="match status" value="2"/>
</dbReference>
<keyword evidence="3" id="KW-0804">Transcription</keyword>
<evidence type="ECO:0000313" key="7">
    <source>
        <dbReference type="Proteomes" id="UP000195729"/>
    </source>
</evidence>
<dbReference type="PRINTS" id="PR00032">
    <property type="entry name" value="HTHARAC"/>
</dbReference>
<dbReference type="SMART" id="SM00342">
    <property type="entry name" value="HTH_ARAC"/>
    <property type="match status" value="1"/>
</dbReference>
<reference evidence="7 8" key="1">
    <citation type="submission" date="2016-05" db="EMBL/GenBank/DDBJ databases">
        <title>Complete genome sequence of two 2,5-diketo-D-glunonic acid producing strain Tatumella citrea.</title>
        <authorList>
            <person name="Duan C."/>
            <person name="Yang J."/>
            <person name="Yang S."/>
        </authorList>
    </citation>
    <scope>NUCLEOTIDE SEQUENCE [LARGE SCALE GENOMIC DNA]</scope>
    <source>
        <strain evidence="6 7">ATCC 39140</strain>
        <strain evidence="5 8">DSM 13699</strain>
    </source>
</reference>
<evidence type="ECO:0000256" key="1">
    <source>
        <dbReference type="ARBA" id="ARBA00023015"/>
    </source>
</evidence>
<sequence>MASLAENVDQSTALTCGFITFTSPVSKVILSFFPEVIILRKDDDLSGSIKNILEVIHKEAFSETFSSQKLISSLAEILFFIAIRKTHIQDKITTPLDKFDLSSEFLGLFANILRQPEKEWSIPEMAAQSGMSRSWFIHRFRQVMPLTPAETVRYLKISVASRMIDKGHNLTDVASAIGYLSVSAFNRTFKRVTGLTPGNYRLRTRITGK</sequence>
<dbReference type="InterPro" id="IPR009057">
    <property type="entry name" value="Homeodomain-like_sf"/>
</dbReference>
<evidence type="ECO:0000313" key="6">
    <source>
        <dbReference type="EMBL" id="ARU99671.1"/>
    </source>
</evidence>
<evidence type="ECO:0000313" key="5">
    <source>
        <dbReference type="EMBL" id="ARU95629.1"/>
    </source>
</evidence>
<gene>
    <name evidence="5" type="ORF">A7K98_19015</name>
    <name evidence="6" type="ORF">A7K99_19000</name>
</gene>
<dbReference type="EMBL" id="CP015581">
    <property type="protein sequence ID" value="ARU99671.1"/>
    <property type="molecule type" value="Genomic_DNA"/>
</dbReference>
<dbReference type="InterPro" id="IPR020449">
    <property type="entry name" value="Tscrpt_reg_AraC-type_HTH"/>
</dbReference>
<keyword evidence="7" id="KW-1185">Reference proteome</keyword>
<evidence type="ECO:0000259" key="4">
    <source>
        <dbReference type="PROSITE" id="PS01124"/>
    </source>
</evidence>
<evidence type="ECO:0000256" key="3">
    <source>
        <dbReference type="ARBA" id="ARBA00023163"/>
    </source>
</evidence>
<dbReference type="PANTHER" id="PTHR11019:SF159">
    <property type="entry name" value="TRANSCRIPTIONAL REGULATOR-RELATED"/>
    <property type="match status" value="1"/>
</dbReference>
<dbReference type="PROSITE" id="PS00041">
    <property type="entry name" value="HTH_ARAC_FAMILY_1"/>
    <property type="match status" value="1"/>
</dbReference>
<dbReference type="EMBL" id="CP015579">
    <property type="protein sequence ID" value="ARU95629.1"/>
    <property type="molecule type" value="Genomic_DNA"/>
</dbReference>
<keyword evidence="2" id="KW-0238">DNA-binding</keyword>
<dbReference type="GO" id="GO:0043565">
    <property type="term" value="F:sequence-specific DNA binding"/>
    <property type="evidence" value="ECO:0007669"/>
    <property type="project" value="InterPro"/>
</dbReference>
<protein>
    <recommendedName>
        <fullName evidence="4">HTH araC/xylS-type domain-containing protein</fullName>
    </recommendedName>
</protein>
<dbReference type="PROSITE" id="PS01124">
    <property type="entry name" value="HTH_ARAC_FAMILY_2"/>
    <property type="match status" value="1"/>
</dbReference>
<dbReference type="Pfam" id="PF12852">
    <property type="entry name" value="Cupin_6"/>
    <property type="match status" value="1"/>
</dbReference>
<evidence type="ECO:0000256" key="2">
    <source>
        <dbReference type="ARBA" id="ARBA00023125"/>
    </source>
</evidence>
<dbReference type="Proteomes" id="UP000195729">
    <property type="component" value="Chromosome"/>
</dbReference>
<dbReference type="AlphaFoldDB" id="A0A1Y0LNQ6"/>
<dbReference type="Proteomes" id="UP000195814">
    <property type="component" value="Chromosome"/>
</dbReference>
<dbReference type="Pfam" id="PF12833">
    <property type="entry name" value="HTH_18"/>
    <property type="match status" value="1"/>
</dbReference>
<dbReference type="Gene3D" id="1.10.10.60">
    <property type="entry name" value="Homeodomain-like"/>
    <property type="match status" value="2"/>
</dbReference>
<name>A0A1Y0LNQ6_TATCI</name>
<dbReference type="InterPro" id="IPR018060">
    <property type="entry name" value="HTH_AraC"/>
</dbReference>
<dbReference type="KEGG" id="tci:A7K98_19015"/>
<evidence type="ECO:0000313" key="8">
    <source>
        <dbReference type="Proteomes" id="UP000195814"/>
    </source>
</evidence>
<organism evidence="5 8">
    <name type="scientific">Tatumella citrea</name>
    <name type="common">Pantoea citrea</name>
    <dbReference type="NCBI Taxonomy" id="53336"/>
    <lineage>
        <taxon>Bacteria</taxon>
        <taxon>Pseudomonadati</taxon>
        <taxon>Pseudomonadota</taxon>
        <taxon>Gammaproteobacteria</taxon>
        <taxon>Enterobacterales</taxon>
        <taxon>Erwiniaceae</taxon>
        <taxon>Tatumella</taxon>
    </lineage>
</organism>
<keyword evidence="1" id="KW-0805">Transcription regulation</keyword>
<dbReference type="InterPro" id="IPR018062">
    <property type="entry name" value="HTH_AraC-typ_CS"/>
</dbReference>
<dbReference type="PANTHER" id="PTHR11019">
    <property type="entry name" value="HTH-TYPE TRANSCRIPTIONAL REGULATOR NIMR"/>
    <property type="match status" value="1"/>
</dbReference>